<gene>
    <name evidence="1" type="ORF">CITCOLO1_LOCUS18017</name>
</gene>
<proteinExistence type="predicted"/>
<accession>A0ABP0Z528</accession>
<protein>
    <submittedName>
        <fullName evidence="1">Uncharacterized protein</fullName>
    </submittedName>
</protein>
<name>A0ABP0Z528_9ROSI</name>
<organism evidence="1 2">
    <name type="scientific">Citrullus colocynthis</name>
    <name type="common">colocynth</name>
    <dbReference type="NCBI Taxonomy" id="252529"/>
    <lineage>
        <taxon>Eukaryota</taxon>
        <taxon>Viridiplantae</taxon>
        <taxon>Streptophyta</taxon>
        <taxon>Embryophyta</taxon>
        <taxon>Tracheophyta</taxon>
        <taxon>Spermatophyta</taxon>
        <taxon>Magnoliopsida</taxon>
        <taxon>eudicotyledons</taxon>
        <taxon>Gunneridae</taxon>
        <taxon>Pentapetalae</taxon>
        <taxon>rosids</taxon>
        <taxon>fabids</taxon>
        <taxon>Cucurbitales</taxon>
        <taxon>Cucurbitaceae</taxon>
        <taxon>Benincaseae</taxon>
        <taxon>Citrullus</taxon>
    </lineage>
</organism>
<sequence>MSSRASGDNHFGALWSSRQCQRPFTRSILSDLSLEQFILQIKNVIVYYFWRPSHGIILGRKVCTKIDGFNPPSRLSSNKQTMGPVVAIVELLHEQSLGQSNGETERVFNNVPDPN</sequence>
<dbReference type="EMBL" id="OZ021741">
    <property type="protein sequence ID" value="CAK9325747.1"/>
    <property type="molecule type" value="Genomic_DNA"/>
</dbReference>
<evidence type="ECO:0000313" key="2">
    <source>
        <dbReference type="Proteomes" id="UP001642487"/>
    </source>
</evidence>
<dbReference type="Proteomes" id="UP001642487">
    <property type="component" value="Chromosome 7"/>
</dbReference>
<keyword evidence="2" id="KW-1185">Reference proteome</keyword>
<evidence type="ECO:0000313" key="1">
    <source>
        <dbReference type="EMBL" id="CAK9325747.1"/>
    </source>
</evidence>
<reference evidence="1 2" key="1">
    <citation type="submission" date="2024-03" db="EMBL/GenBank/DDBJ databases">
        <authorList>
            <person name="Gkanogiannis A."/>
            <person name="Becerra Lopez-Lavalle L."/>
        </authorList>
    </citation>
    <scope>NUCLEOTIDE SEQUENCE [LARGE SCALE GENOMIC DNA]</scope>
</reference>